<feature type="region of interest" description="Disordered" evidence="2">
    <location>
        <begin position="62"/>
        <end position="95"/>
    </location>
</feature>
<name>A0A9W7C327_9STRA</name>
<reference evidence="4" key="1">
    <citation type="journal article" date="2023" name="Commun. Biol.">
        <title>Genome analysis of Parmales, the sister group of diatoms, reveals the evolutionary specialization of diatoms from phago-mixotrophs to photoautotrophs.</title>
        <authorList>
            <person name="Ban H."/>
            <person name="Sato S."/>
            <person name="Yoshikawa S."/>
            <person name="Yamada K."/>
            <person name="Nakamura Y."/>
            <person name="Ichinomiya M."/>
            <person name="Sato N."/>
            <person name="Blanc-Mathieu R."/>
            <person name="Endo H."/>
            <person name="Kuwata A."/>
            <person name="Ogata H."/>
        </authorList>
    </citation>
    <scope>NUCLEOTIDE SEQUENCE [LARGE SCALE GENOMIC DNA]</scope>
    <source>
        <strain evidence="4">NIES 3700</strain>
    </source>
</reference>
<keyword evidence="1" id="KW-0175">Coiled coil</keyword>
<proteinExistence type="predicted"/>
<organism evidence="3 4">
    <name type="scientific">Triparma laevis f. longispina</name>
    <dbReference type="NCBI Taxonomy" id="1714387"/>
    <lineage>
        <taxon>Eukaryota</taxon>
        <taxon>Sar</taxon>
        <taxon>Stramenopiles</taxon>
        <taxon>Ochrophyta</taxon>
        <taxon>Bolidophyceae</taxon>
        <taxon>Parmales</taxon>
        <taxon>Triparmaceae</taxon>
        <taxon>Triparma</taxon>
    </lineage>
</organism>
<protein>
    <submittedName>
        <fullName evidence="3">Uncharacterized protein</fullName>
    </submittedName>
</protein>
<feature type="region of interest" description="Disordered" evidence="2">
    <location>
        <begin position="116"/>
        <end position="203"/>
    </location>
</feature>
<feature type="compositionally biased region" description="Low complexity" evidence="2">
    <location>
        <begin position="175"/>
        <end position="196"/>
    </location>
</feature>
<dbReference type="OrthoDB" id="197812at2759"/>
<accession>A0A9W7C327</accession>
<feature type="compositionally biased region" description="Basic residues" evidence="2">
    <location>
        <begin position="1"/>
        <end position="17"/>
    </location>
</feature>
<dbReference type="EMBL" id="BRXW01000033">
    <property type="protein sequence ID" value="GMI01338.1"/>
    <property type="molecule type" value="Genomic_DNA"/>
</dbReference>
<sequence length="549" mass="61731">MSHYGLKPKKTKTKTKPKTTSTRPPKPLPSPSKINNIIKTTPKKVSVAVPSVQTSIEAEFGGINEDSVNSSQLGLGSEIGTPSNPPLHPVAIDAEDFPNSPVAEYISKLEARLEKMEMWQQQNTPEKETSKEQDGDGDEDKTLNGTASATTPTPNKSLGTPKTSTPSSKKKVKTPKSSTSSSRPNTPTNNNRITSPKRSTVDSKGVAHLAWGVLPSKMPDLDSVLNSLPKGSFVVGKVDDPKHRTAAIAKKLYTQLTSLYAHYSAIKVKYDGQQDKIDNAERKTRNANLKTRKAMSRMSGLKGEVEKKQEQLDALQGMVDRLNQKQMSNMKKLMAAWRNKSLLTCWNAWKGWAGGEKSQKQKMRKFLNKWNNAGLVRVFSNWVGAVEEKKREQRLLARFAARWKQQGLYKTFRMWQETWKEAKWQRELAKKDLDEYAKNGHVKSQNTDRDWLKNKGFRNHTVASKEASLHPEQVKELKKEVKLLKDENRHLRASMHAMKKANAQRSTSPIKGLGKAKQHIQGEVGAMIASQKYAKNLQMNQQFTDGWEH</sequence>
<evidence type="ECO:0000256" key="2">
    <source>
        <dbReference type="SAM" id="MobiDB-lite"/>
    </source>
</evidence>
<feature type="compositionally biased region" description="Polar residues" evidence="2">
    <location>
        <begin position="143"/>
        <end position="158"/>
    </location>
</feature>
<gene>
    <name evidence="3" type="ORF">TrLO_g1128</name>
</gene>
<feature type="coiled-coil region" evidence="1">
    <location>
        <begin position="263"/>
        <end position="325"/>
    </location>
</feature>
<feature type="region of interest" description="Disordered" evidence="2">
    <location>
        <begin position="1"/>
        <end position="36"/>
    </location>
</feature>
<comment type="caution">
    <text evidence="3">The sequence shown here is derived from an EMBL/GenBank/DDBJ whole genome shotgun (WGS) entry which is preliminary data.</text>
</comment>
<keyword evidence="4" id="KW-1185">Reference proteome</keyword>
<evidence type="ECO:0000313" key="3">
    <source>
        <dbReference type="EMBL" id="GMI01338.1"/>
    </source>
</evidence>
<evidence type="ECO:0000313" key="4">
    <source>
        <dbReference type="Proteomes" id="UP001165122"/>
    </source>
</evidence>
<dbReference type="Proteomes" id="UP001165122">
    <property type="component" value="Unassembled WGS sequence"/>
</dbReference>
<feature type="compositionally biased region" description="Basic and acidic residues" evidence="2">
    <location>
        <begin position="125"/>
        <end position="134"/>
    </location>
</feature>
<evidence type="ECO:0000256" key="1">
    <source>
        <dbReference type="SAM" id="Coils"/>
    </source>
</evidence>
<dbReference type="AlphaFoldDB" id="A0A9W7C327"/>